<keyword evidence="4" id="KW-1185">Reference proteome</keyword>
<accession>A0ABP5G750</accession>
<comment type="caution">
    <text evidence="3">The sequence shown here is derived from an EMBL/GenBank/DDBJ whole genome shotgun (WGS) entry which is preliminary data.</text>
</comment>
<sequence>MSGRVPMDVDWAYSSKRPGDQGYRVLWANGGPDRFGYFTQAIGWINPGVPDRRRGDVGQPPWVSFIGLHIKNGDQYFSMTGMSVVDYGEGRDSGGRPITGTRFFLFPTEGRPYRYRALWAAAREQRLPEGLDGMLPLSVEDGPEPVPHYPVKGPMNFRWAAGVAAAMLDRRVVVTGRRGSDPDRALADLEAILALLPAGYRTTLRVGTWTANSQIVTDLAFGDEDLGDSSTYWEVRWGAETAVPVELLSGTAQDYFRLLTGLHAEYDGRGDHIVAGLAVADRPHALASEPAWAVEVVSTLNLPFSVYRRITENDVLRTRDGVLDPDIADDRMLDLVLTVLGPSTPEAFAVERRTAFVDYVLLHPDLRALAEVPEAWWEAAAVRLAHLVASTENYADYVAKGGEFGPFVSQFLDAADLLRMSDPEAAARRVDRLWRVLFGAVAGPHAALEPVVEQWRDWPERSTAPLTSAIAALARVPELIRALLFDGEESVQHAQVLVRRLVTEVGAEDVWFAPLRIVLPENDHPLLSTDLVHFVRRDERNLSLLLWLTLDGRTVDTVLNTVGEYFVGEAAKAFRNGVDVRPTMTAFVTRTLPVDTGDAARVVVDYVRLLLDLSVHLSLVDGVSVDGYAAELSAFLRTGPTAHLDAEYVTELAYVAFTGSTIPSWADALFTSALTAGSPRAQETLVNAVAQQVAVPGHGDRIVSNLVFSPEFWALLRELAPVEYVHVIQAPLISALAHAAQRPAPTEDLAQTAASALAGGCTLDAVFSALGNWKHTEEPAHVCDLLERLASHTAMSSAALQDRVVLGAWGDSAAQRLADHLVTILHLTLKDESTQSQETITTARQTKEGIRNERNRFADWKKNQQRSFEQTKRDAHADAKREMERAVLEASTTYEAAITKLEANARKRALAWDKGDQQVQEEIAAAEQQLKVAQEKYLAEIDRVRELYDNGQARTLAVPLPPPPRRTGRGRRSVLPPVTSGGGGGGGGGTSGGSTGGGLAGAGAGHPAARPDPVGPDNQRPSTSGALERYSPKGPADSQPGVPTDDPGTHAEPKQKKRRFRKFFGLAVPGAEDQQPDPSDQQRPNVES</sequence>
<protein>
    <submittedName>
        <fullName evidence="3">Uncharacterized protein</fullName>
    </submittedName>
</protein>
<feature type="compositionally biased region" description="Gly residues" evidence="2">
    <location>
        <begin position="980"/>
        <end position="1004"/>
    </location>
</feature>
<evidence type="ECO:0000313" key="3">
    <source>
        <dbReference type="EMBL" id="GAA2041391.1"/>
    </source>
</evidence>
<name>A0ABP5G750_9ACTN</name>
<feature type="compositionally biased region" description="Low complexity" evidence="2">
    <location>
        <begin position="1076"/>
        <end position="1088"/>
    </location>
</feature>
<dbReference type="RefSeq" id="WP_344668063.1">
    <property type="nucleotide sequence ID" value="NZ_BAAAQN010000031.1"/>
</dbReference>
<evidence type="ECO:0000256" key="1">
    <source>
        <dbReference type="SAM" id="Coils"/>
    </source>
</evidence>
<dbReference type="EMBL" id="BAAAQN010000031">
    <property type="protein sequence ID" value="GAA2041391.1"/>
    <property type="molecule type" value="Genomic_DNA"/>
</dbReference>
<feature type="coiled-coil region" evidence="1">
    <location>
        <begin position="916"/>
        <end position="943"/>
    </location>
</feature>
<dbReference type="Proteomes" id="UP001500751">
    <property type="component" value="Unassembled WGS sequence"/>
</dbReference>
<reference evidence="4" key="1">
    <citation type="journal article" date="2019" name="Int. J. Syst. Evol. Microbiol.">
        <title>The Global Catalogue of Microorganisms (GCM) 10K type strain sequencing project: providing services to taxonomists for standard genome sequencing and annotation.</title>
        <authorList>
            <consortium name="The Broad Institute Genomics Platform"/>
            <consortium name="The Broad Institute Genome Sequencing Center for Infectious Disease"/>
            <person name="Wu L."/>
            <person name="Ma J."/>
        </authorList>
    </citation>
    <scope>NUCLEOTIDE SEQUENCE [LARGE SCALE GENOMIC DNA]</scope>
    <source>
        <strain evidence="4">JCM 16014</strain>
    </source>
</reference>
<evidence type="ECO:0000313" key="4">
    <source>
        <dbReference type="Proteomes" id="UP001500751"/>
    </source>
</evidence>
<keyword evidence="1" id="KW-0175">Coiled coil</keyword>
<feature type="region of interest" description="Disordered" evidence="2">
    <location>
        <begin position="955"/>
        <end position="1088"/>
    </location>
</feature>
<evidence type="ECO:0000256" key="2">
    <source>
        <dbReference type="SAM" id="MobiDB-lite"/>
    </source>
</evidence>
<organism evidence="3 4">
    <name type="scientific">Catenulispora yoronensis</name>
    <dbReference type="NCBI Taxonomy" id="450799"/>
    <lineage>
        <taxon>Bacteria</taxon>
        <taxon>Bacillati</taxon>
        <taxon>Actinomycetota</taxon>
        <taxon>Actinomycetes</taxon>
        <taxon>Catenulisporales</taxon>
        <taxon>Catenulisporaceae</taxon>
        <taxon>Catenulispora</taxon>
    </lineage>
</organism>
<proteinExistence type="predicted"/>
<gene>
    <name evidence="3" type="ORF">GCM10009839_49790</name>
</gene>